<comment type="caution">
    <text evidence="1">The sequence shown here is derived from an EMBL/GenBank/DDBJ whole genome shotgun (WGS) entry which is preliminary data.</text>
</comment>
<organism evidence="1 2">
    <name type="scientific">Vespula maculifrons</name>
    <name type="common">Eastern yellow jacket</name>
    <name type="synonym">Wasp</name>
    <dbReference type="NCBI Taxonomy" id="7453"/>
    <lineage>
        <taxon>Eukaryota</taxon>
        <taxon>Metazoa</taxon>
        <taxon>Ecdysozoa</taxon>
        <taxon>Arthropoda</taxon>
        <taxon>Hexapoda</taxon>
        <taxon>Insecta</taxon>
        <taxon>Pterygota</taxon>
        <taxon>Neoptera</taxon>
        <taxon>Endopterygota</taxon>
        <taxon>Hymenoptera</taxon>
        <taxon>Apocrita</taxon>
        <taxon>Aculeata</taxon>
        <taxon>Vespoidea</taxon>
        <taxon>Vespidae</taxon>
        <taxon>Vespinae</taxon>
        <taxon>Vespula</taxon>
    </lineage>
</organism>
<proteinExistence type="predicted"/>
<dbReference type="AlphaFoldDB" id="A0ABD2AWC6"/>
<dbReference type="Proteomes" id="UP001607303">
    <property type="component" value="Unassembled WGS sequence"/>
</dbReference>
<name>A0ABD2AWC6_VESMC</name>
<protein>
    <submittedName>
        <fullName evidence="1">Uncharacterized protein</fullName>
    </submittedName>
</protein>
<evidence type="ECO:0000313" key="1">
    <source>
        <dbReference type="EMBL" id="KAL2724924.1"/>
    </source>
</evidence>
<evidence type="ECO:0000313" key="2">
    <source>
        <dbReference type="Proteomes" id="UP001607303"/>
    </source>
</evidence>
<dbReference type="EMBL" id="JAYRBN010000112">
    <property type="protein sequence ID" value="KAL2724924.1"/>
    <property type="molecule type" value="Genomic_DNA"/>
</dbReference>
<keyword evidence="2" id="KW-1185">Reference proteome</keyword>
<gene>
    <name evidence="1" type="ORF">V1477_018785</name>
</gene>
<sequence>MKILKKNNNKKIYIRKNKKKIKNYLQFVRERKMCPFYTVSNAFLFAIVHRHSLNNIYQKKKNKNKKKTKKKLKKAKRIHTIEKPSVRKISRLPEEGTRYRFFLPPIYVYTYSLYTHSI</sequence>
<accession>A0ABD2AWC6</accession>
<reference evidence="1 2" key="1">
    <citation type="journal article" date="2024" name="Ann. Entomol. Soc. Am.">
        <title>Genomic analyses of the southern and eastern yellowjacket wasps (Hymenoptera: Vespidae) reveal evolutionary signatures of social life.</title>
        <authorList>
            <person name="Catto M.A."/>
            <person name="Caine P.B."/>
            <person name="Orr S.E."/>
            <person name="Hunt B.G."/>
            <person name="Goodisman M.A.D."/>
        </authorList>
    </citation>
    <scope>NUCLEOTIDE SEQUENCE [LARGE SCALE GENOMIC DNA]</scope>
    <source>
        <strain evidence="1">232</strain>
        <tissue evidence="1">Head and thorax</tissue>
    </source>
</reference>